<dbReference type="STRING" id="519442.Huta_3004"/>
<dbReference type="eggNOG" id="arCOG06372">
    <property type="taxonomic scope" value="Archaea"/>
</dbReference>
<feature type="compositionally biased region" description="Acidic residues" evidence="1">
    <location>
        <begin position="16"/>
        <end position="32"/>
    </location>
</feature>
<dbReference type="GeneID" id="8385313"/>
<evidence type="ECO:0000313" key="4">
    <source>
        <dbReference type="Proteomes" id="UP000002071"/>
    </source>
</evidence>
<evidence type="ECO:0000256" key="2">
    <source>
        <dbReference type="SAM" id="Phobius"/>
    </source>
</evidence>
<dbReference type="AlphaFoldDB" id="C7NRZ0"/>
<feature type="transmembrane region" description="Helical" evidence="2">
    <location>
        <begin position="162"/>
        <end position="181"/>
    </location>
</feature>
<feature type="transmembrane region" description="Helical" evidence="2">
    <location>
        <begin position="135"/>
        <end position="156"/>
    </location>
</feature>
<protein>
    <recommendedName>
        <fullName evidence="5">DUF456 domain-containing protein</fullName>
    </recommendedName>
</protein>
<dbReference type="Proteomes" id="UP000002071">
    <property type="component" value="Chromosome"/>
</dbReference>
<feature type="compositionally biased region" description="Basic and acidic residues" evidence="1">
    <location>
        <begin position="1"/>
        <end position="15"/>
    </location>
</feature>
<dbReference type="EMBL" id="CP001687">
    <property type="protein sequence ID" value="ACV13165.1"/>
    <property type="molecule type" value="Genomic_DNA"/>
</dbReference>
<gene>
    <name evidence="3" type="ordered locus">Huta_3004</name>
</gene>
<keyword evidence="2" id="KW-0812">Transmembrane</keyword>
<organism evidence="3 4">
    <name type="scientific">Halorhabdus utahensis (strain DSM 12940 / JCM 11049 / AX-2)</name>
    <dbReference type="NCBI Taxonomy" id="519442"/>
    <lineage>
        <taxon>Archaea</taxon>
        <taxon>Methanobacteriati</taxon>
        <taxon>Methanobacteriota</taxon>
        <taxon>Stenosarchaea group</taxon>
        <taxon>Halobacteria</taxon>
        <taxon>Halobacteriales</taxon>
        <taxon>Haloarculaceae</taxon>
        <taxon>Halorhabdus</taxon>
    </lineage>
</organism>
<reference evidence="3 4" key="1">
    <citation type="journal article" date="2009" name="Stand. Genomic Sci.">
        <title>Complete genome sequence of Halorhabdus utahensis type strain (AX-2).</title>
        <authorList>
            <person name="Anderson I."/>
            <person name="Tindall B.J."/>
            <person name="Pomrenke H."/>
            <person name="Goker M."/>
            <person name="Lapidus A."/>
            <person name="Nolan M."/>
            <person name="Copeland A."/>
            <person name="Glavina Del Rio T."/>
            <person name="Chen F."/>
            <person name="Tice H."/>
            <person name="Cheng J.F."/>
            <person name="Lucas S."/>
            <person name="Chertkov O."/>
            <person name="Bruce D."/>
            <person name="Brettin T."/>
            <person name="Detter J.C."/>
            <person name="Han C."/>
            <person name="Goodwin L."/>
            <person name="Land M."/>
            <person name="Hauser L."/>
            <person name="Chang Y.J."/>
            <person name="Jeffries C.D."/>
            <person name="Pitluck S."/>
            <person name="Pati A."/>
            <person name="Mavromatis K."/>
            <person name="Ivanova N."/>
            <person name="Ovchinnikova G."/>
            <person name="Chen A."/>
            <person name="Palaniappan K."/>
            <person name="Chain P."/>
            <person name="Rohde M."/>
            <person name="Bristow J."/>
            <person name="Eisen J.A."/>
            <person name="Markowitz V."/>
            <person name="Hugenholtz P."/>
            <person name="Kyrpides N.C."/>
            <person name="Klenk H.P."/>
        </authorList>
    </citation>
    <scope>NUCLEOTIDE SEQUENCE [LARGE SCALE GENOMIC DNA]</scope>
    <source>
        <strain evidence="4">DSM 12940 / JCM 11049 / AX-2</strain>
    </source>
</reference>
<keyword evidence="2" id="KW-1133">Transmembrane helix</keyword>
<keyword evidence="2" id="KW-0472">Membrane</keyword>
<feature type="region of interest" description="Disordered" evidence="1">
    <location>
        <begin position="1"/>
        <end position="37"/>
    </location>
</feature>
<dbReference type="HOGENOM" id="CLU_109222_0_0_2"/>
<name>C7NRZ0_HALUD</name>
<dbReference type="RefSeq" id="WP_015790727.1">
    <property type="nucleotide sequence ID" value="NC_013158.1"/>
</dbReference>
<dbReference type="OrthoDB" id="242095at2157"/>
<dbReference type="KEGG" id="hut:Huta_3004"/>
<evidence type="ECO:0000313" key="3">
    <source>
        <dbReference type="EMBL" id="ACV13165.1"/>
    </source>
</evidence>
<keyword evidence="4" id="KW-1185">Reference proteome</keyword>
<feature type="transmembrane region" description="Helical" evidence="2">
    <location>
        <begin position="110"/>
        <end position="128"/>
    </location>
</feature>
<feature type="transmembrane region" description="Helical" evidence="2">
    <location>
        <begin position="83"/>
        <end position="104"/>
    </location>
</feature>
<proteinExistence type="predicted"/>
<evidence type="ECO:0008006" key="5">
    <source>
        <dbReference type="Google" id="ProtNLM"/>
    </source>
</evidence>
<sequence length="193" mass="20036">MAERSDQRTRERSQLDTEELEELLDTGPDSDDVGTGSTEEAISADADSGLLSGLGDRLGSMVTRTISRPFAGIRSRLGQLFSVRTFGVALLASIVAAFAFAFVIPFVDTLGAIAGIFAVGLGFGLVGERRQYLEVGLAGATAAALGAVMDFLVVALAGRGDLILLFGVGSGLLAGVIGHYVGRDLRSGLTRDI</sequence>
<accession>C7NRZ0</accession>
<evidence type="ECO:0000256" key="1">
    <source>
        <dbReference type="SAM" id="MobiDB-lite"/>
    </source>
</evidence>